<name>A0A8S1GTM4_9PELO</name>
<dbReference type="AlphaFoldDB" id="A0A8S1GTM4"/>
<keyword evidence="1" id="KW-0175">Coiled coil</keyword>
<evidence type="ECO:0000313" key="3">
    <source>
        <dbReference type="EMBL" id="CAD6185010.1"/>
    </source>
</evidence>
<feature type="coiled-coil region" evidence="1">
    <location>
        <begin position="460"/>
        <end position="542"/>
    </location>
</feature>
<feature type="coiled-coil region" evidence="1">
    <location>
        <begin position="568"/>
        <end position="630"/>
    </location>
</feature>
<feature type="compositionally biased region" description="Polar residues" evidence="2">
    <location>
        <begin position="802"/>
        <end position="821"/>
    </location>
</feature>
<dbReference type="OrthoDB" id="5917544at2759"/>
<dbReference type="Proteomes" id="UP000835052">
    <property type="component" value="Unassembled WGS sequence"/>
</dbReference>
<accession>A0A8S1GTM4</accession>
<feature type="compositionally biased region" description="Basic and acidic residues" evidence="2">
    <location>
        <begin position="362"/>
        <end position="387"/>
    </location>
</feature>
<feature type="coiled-coil region" evidence="1">
    <location>
        <begin position="250"/>
        <end position="284"/>
    </location>
</feature>
<proteinExistence type="predicted"/>
<evidence type="ECO:0000313" key="4">
    <source>
        <dbReference type="Proteomes" id="UP000835052"/>
    </source>
</evidence>
<feature type="compositionally biased region" description="Polar residues" evidence="2">
    <location>
        <begin position="775"/>
        <end position="787"/>
    </location>
</feature>
<evidence type="ECO:0000256" key="1">
    <source>
        <dbReference type="SAM" id="Coils"/>
    </source>
</evidence>
<evidence type="ECO:0000256" key="2">
    <source>
        <dbReference type="SAM" id="MobiDB-lite"/>
    </source>
</evidence>
<feature type="region of interest" description="Disordered" evidence="2">
    <location>
        <begin position="775"/>
        <end position="821"/>
    </location>
</feature>
<keyword evidence="4" id="KW-1185">Reference proteome</keyword>
<feature type="coiled-coil region" evidence="1">
    <location>
        <begin position="308"/>
        <end position="349"/>
    </location>
</feature>
<gene>
    <name evidence="3" type="ORF">CAUJ_LOCUS929</name>
</gene>
<feature type="region of interest" description="Disordered" evidence="2">
    <location>
        <begin position="361"/>
        <end position="387"/>
    </location>
</feature>
<reference evidence="3" key="1">
    <citation type="submission" date="2020-10" db="EMBL/GenBank/DDBJ databases">
        <authorList>
            <person name="Kikuchi T."/>
        </authorList>
    </citation>
    <scope>NUCLEOTIDE SEQUENCE</scope>
    <source>
        <strain evidence="3">NKZ352</strain>
    </source>
</reference>
<organism evidence="3 4">
    <name type="scientific">Caenorhabditis auriculariae</name>
    <dbReference type="NCBI Taxonomy" id="2777116"/>
    <lineage>
        <taxon>Eukaryota</taxon>
        <taxon>Metazoa</taxon>
        <taxon>Ecdysozoa</taxon>
        <taxon>Nematoda</taxon>
        <taxon>Chromadorea</taxon>
        <taxon>Rhabditida</taxon>
        <taxon>Rhabditina</taxon>
        <taxon>Rhabditomorpha</taxon>
        <taxon>Rhabditoidea</taxon>
        <taxon>Rhabditidae</taxon>
        <taxon>Peloderinae</taxon>
        <taxon>Caenorhabditis</taxon>
    </lineage>
</organism>
<comment type="caution">
    <text evidence="3">The sequence shown here is derived from an EMBL/GenBank/DDBJ whole genome shotgun (WGS) entry which is preliminary data.</text>
</comment>
<dbReference type="EMBL" id="CAJGYM010000002">
    <property type="protein sequence ID" value="CAD6185010.1"/>
    <property type="molecule type" value="Genomic_DNA"/>
</dbReference>
<dbReference type="Gene3D" id="1.10.287.1490">
    <property type="match status" value="1"/>
</dbReference>
<sequence length="821" mass="94580">MAALSAGYQQPANMSTSDIRSVISCTTPVSGLLSKAASATRIPPTPNAFGEKTYVSKEDHERERSRWHTRLDDIEKRLVESETINSEMLIIKAELNKKIVDMERNQKPLIEQNRKLGDRNKNLQQEIRKVEQKFCHSQDDFLTLKDAHERILKENLALKEKRTSPEKLEELDRYRNQVLEYSKCITALRSSGLEKDRRYEMLVQKFKRLRKCLKKGENDDDKASTVGSDCSAASSVSLDTITEDFEEALEKDIQTNYQALYRENAELQRALNELRITSADLSEESILREQISFAHTTIAQQQILIDANQEMMSQAAQLKSTVMNQQEKIRDLEHQIEEMNHRLAAQKDTNDLLEFQVLEMEENSRQDVQPDKNDKSSETEENFEKPEFSLEDVDYESAEQIAQLKQKLSGLRKASNLTLEQCKIVARADNYISHLENRIETSAGEISKCNTELSDAASSIADQKLLNEKLRAEVAQLENKTGVQQKKLEEYEIQVKELQVQITALAEDNKKIGETDSLRKQIADFDGQKQNLNSELKTLSKELGKTRFSLQGKESDLEKERKMTDALSSQLQQLVRSSQEEANRKEEEIQKLRASIQEKETVIEESEKKKQSMRLEYDQLKKEYEDFKAEQRPGIRTELERRFEETRFSSKLPKKAEDNGKTQRAIRKKELIELKEFNAHLERQFQSQTDIIEVLKNKIVQHKSFSDLVNKLAEMGDPERIHEELVDYSRDHDKEEYKLASNIAYIIKEARKGSYYAPLEISTAHHKIRPYNSVDSSGEWLSNSSEGIVSPDEHEGEEWNSKTKASAQEPCNNLSASTHST</sequence>
<feature type="compositionally biased region" description="Basic and acidic residues" evidence="2">
    <location>
        <begin position="791"/>
        <end position="801"/>
    </location>
</feature>
<protein>
    <submittedName>
        <fullName evidence="3">Uncharacterized protein</fullName>
    </submittedName>
</protein>